<dbReference type="OrthoDB" id="5187007at2"/>
<keyword evidence="3" id="KW-0805">Transcription regulation</keyword>
<dbReference type="Gene3D" id="3.30.450.40">
    <property type="match status" value="1"/>
</dbReference>
<dbReference type="InterPro" id="IPR012074">
    <property type="entry name" value="GAF_ANTAR"/>
</dbReference>
<dbReference type="GO" id="GO:0016301">
    <property type="term" value="F:kinase activity"/>
    <property type="evidence" value="ECO:0007669"/>
    <property type="project" value="UniProtKB-KW"/>
</dbReference>
<keyword evidence="7" id="KW-1185">Reference proteome</keyword>
<proteinExistence type="predicted"/>
<evidence type="ECO:0000313" key="6">
    <source>
        <dbReference type="EMBL" id="SDR95054.1"/>
    </source>
</evidence>
<evidence type="ECO:0000256" key="1">
    <source>
        <dbReference type="ARBA" id="ARBA00022679"/>
    </source>
</evidence>
<dbReference type="Proteomes" id="UP000199103">
    <property type="component" value="Chromosome I"/>
</dbReference>
<gene>
    <name evidence="6" type="ORF">SAMN04489812_0414</name>
</gene>
<name>A0A1H1N7V4_9ACTN</name>
<evidence type="ECO:0000256" key="4">
    <source>
        <dbReference type="ARBA" id="ARBA00023163"/>
    </source>
</evidence>
<accession>A0A1H1N7V4</accession>
<dbReference type="Gene3D" id="1.10.10.10">
    <property type="entry name" value="Winged helix-like DNA-binding domain superfamily/Winged helix DNA-binding domain"/>
    <property type="match status" value="1"/>
</dbReference>
<dbReference type="InterPro" id="IPR029016">
    <property type="entry name" value="GAF-like_dom_sf"/>
</dbReference>
<dbReference type="SMART" id="SM01012">
    <property type="entry name" value="ANTAR"/>
    <property type="match status" value="1"/>
</dbReference>
<dbReference type="SMART" id="SM00065">
    <property type="entry name" value="GAF"/>
    <property type="match status" value="1"/>
</dbReference>
<dbReference type="AlphaFoldDB" id="A0A1H1N7V4"/>
<dbReference type="InterPro" id="IPR005561">
    <property type="entry name" value="ANTAR"/>
</dbReference>
<keyword evidence="1" id="KW-0808">Transferase</keyword>
<dbReference type="Pfam" id="PF13185">
    <property type="entry name" value="GAF_2"/>
    <property type="match status" value="1"/>
</dbReference>
<dbReference type="SUPFAM" id="SSF52172">
    <property type="entry name" value="CheY-like"/>
    <property type="match status" value="1"/>
</dbReference>
<evidence type="ECO:0000313" key="7">
    <source>
        <dbReference type="Proteomes" id="UP000199103"/>
    </source>
</evidence>
<protein>
    <submittedName>
        <fullName evidence="6">GAF domain-containing protein</fullName>
    </submittedName>
</protein>
<evidence type="ECO:0000256" key="2">
    <source>
        <dbReference type="ARBA" id="ARBA00022777"/>
    </source>
</evidence>
<keyword evidence="2" id="KW-0418">Kinase</keyword>
<dbReference type="STRING" id="630515.SAMN04489812_0414"/>
<dbReference type="PIRSF" id="PIRSF036625">
    <property type="entry name" value="GAF_ANTAR"/>
    <property type="match status" value="1"/>
</dbReference>
<evidence type="ECO:0000259" key="5">
    <source>
        <dbReference type="PROSITE" id="PS50921"/>
    </source>
</evidence>
<dbReference type="InterPro" id="IPR003018">
    <property type="entry name" value="GAF"/>
</dbReference>
<dbReference type="InterPro" id="IPR011006">
    <property type="entry name" value="CheY-like_superfamily"/>
</dbReference>
<dbReference type="GO" id="GO:0003723">
    <property type="term" value="F:RNA binding"/>
    <property type="evidence" value="ECO:0007669"/>
    <property type="project" value="InterPro"/>
</dbReference>
<sequence length="258" mass="27121">MSVPAQEPEATAVAADGLATELAAVLARMGGVLLSAETVETALNLVARLAAQTVPASVGAGVTIADQRGRRTTAATDAVVEQADALQYRFDAGPCLTAWRDHELVRIDDVVTESRWPQWCGSVRELGVLSVLSAPMLAGQDAIGAIKVYSDEVGAFDARSAALLALFADQAAILLANTQTVTQTRELAEQMTLALENRDVIGQAKGILLAQGAGSADAAFRMLVAVSRRTNRRVAEVAKRLVASVDAQRQLENDAAEE</sequence>
<organism evidence="6 7">
    <name type="scientific">Microlunatus soli</name>
    <dbReference type="NCBI Taxonomy" id="630515"/>
    <lineage>
        <taxon>Bacteria</taxon>
        <taxon>Bacillati</taxon>
        <taxon>Actinomycetota</taxon>
        <taxon>Actinomycetes</taxon>
        <taxon>Propionibacteriales</taxon>
        <taxon>Propionibacteriaceae</taxon>
        <taxon>Microlunatus</taxon>
    </lineage>
</organism>
<keyword evidence="4" id="KW-0804">Transcription</keyword>
<dbReference type="PROSITE" id="PS50921">
    <property type="entry name" value="ANTAR"/>
    <property type="match status" value="1"/>
</dbReference>
<feature type="domain" description="ANTAR" evidence="5">
    <location>
        <begin position="181"/>
        <end position="242"/>
    </location>
</feature>
<reference evidence="6 7" key="1">
    <citation type="submission" date="2016-10" db="EMBL/GenBank/DDBJ databases">
        <authorList>
            <person name="de Groot N.N."/>
        </authorList>
    </citation>
    <scope>NUCLEOTIDE SEQUENCE [LARGE SCALE GENOMIC DNA]</scope>
    <source>
        <strain evidence="6 7">DSM 21800</strain>
    </source>
</reference>
<dbReference type="EMBL" id="LT629772">
    <property type="protein sequence ID" value="SDR95054.1"/>
    <property type="molecule type" value="Genomic_DNA"/>
</dbReference>
<evidence type="ECO:0000256" key="3">
    <source>
        <dbReference type="ARBA" id="ARBA00023015"/>
    </source>
</evidence>
<dbReference type="InterPro" id="IPR036388">
    <property type="entry name" value="WH-like_DNA-bd_sf"/>
</dbReference>
<dbReference type="Pfam" id="PF03861">
    <property type="entry name" value="ANTAR"/>
    <property type="match status" value="1"/>
</dbReference>
<dbReference type="SUPFAM" id="SSF55781">
    <property type="entry name" value="GAF domain-like"/>
    <property type="match status" value="1"/>
</dbReference>